<comment type="caution">
    <text evidence="1">The sequence shown here is derived from an EMBL/GenBank/DDBJ whole genome shotgun (WGS) entry which is preliminary data.</text>
</comment>
<organism evidence="1 2">
    <name type="scientific">[Candida] jaroonii</name>
    <dbReference type="NCBI Taxonomy" id="467808"/>
    <lineage>
        <taxon>Eukaryota</taxon>
        <taxon>Fungi</taxon>
        <taxon>Dikarya</taxon>
        <taxon>Ascomycota</taxon>
        <taxon>Saccharomycotina</taxon>
        <taxon>Pichiomycetes</taxon>
        <taxon>Debaryomycetaceae</taxon>
        <taxon>Yamadazyma</taxon>
    </lineage>
</organism>
<sequence length="869" mass="102098">MNTLQELKQRVSTEPFNLSYHDELIDVLRLNRKLECQALFSARLNKHKYFLIDQTDINAIIEELLTIEDSTLRNQLLDEFYDYLLKELPTVEFWLKYLEFCLKTKDIDDIQITFIKALNDTVHDFAHSNLIWEKVLAFFAQMYEKSGDEDDLERLWKLYIKRISFPHKTLDESFSETSKFVTNHFQDNYDQYMSAAQKIYSDTNKKQEYYQIHEWNINKDPTNGLLWSNYITEISRYATSPKQVSIIFYRSLLSGDNSWVSVWITYIYNLYTTGNDVTEVLPKFVKAFPNSCISYAEMIRNISLFPQEYELLRERIEYLDLMRQNSYDDWKVLALAILSHGKSSDNIHKDIETFFTFAIEENMDIFHSVEKLTISILEFRDEIQLAVQYLKRLLNKFIDSTELWVFTFEFYKRHGFPYEDISQLFEWAVESANVLDWPERLIQEQLGYEQVYGTPESYRKALVKADKTIRTILENKVEEESKKRPLEDDFQPNKRTKVEPTRNREQLKVKVTGLTSKITEKKLVNFFKDCGDINDIIIFTKDDEYQSVIEFDSEQAVFAALTKTFKAIDESKVTVKRLMNCIIWTTNFPPSMDESKLKELFQQCGKILSVRFPIQTTKKVRRFCYVEFDEPESAQVALHLNGKQLTDDLDGKTYKLIVKLSDTDSKDKKQNIAKREIHISNVDFKVNEDKIKQFFEQFGTIESITLPLTQEMRSKGFNNGGYGFIVFKSETSATEALQFDGKKFENRTINIKPSKKLNTDVDLRSFDEEKSVVVVGIDNTTTKEQIQLFIKEKVTLPEKILQFPDHQAVIVQFSSIADSGKASLKLETESFKGKKLEIITKRQLQSKIQNKTQPKVKGYFIPPSIRRKR</sequence>
<protein>
    <submittedName>
        <fullName evidence="1">Uncharacterized protein</fullName>
    </submittedName>
</protein>
<gene>
    <name evidence="1" type="ORF">CLIB1444_11S02520</name>
</gene>
<dbReference type="EMBL" id="CALSDN010000011">
    <property type="protein sequence ID" value="CAH6722848.1"/>
    <property type="molecule type" value="Genomic_DNA"/>
</dbReference>
<accession>A0ACA9YCS7</accession>
<keyword evidence="2" id="KW-1185">Reference proteome</keyword>
<name>A0ACA9YCS7_9ASCO</name>
<dbReference type="Proteomes" id="UP001152531">
    <property type="component" value="Unassembled WGS sequence"/>
</dbReference>
<proteinExistence type="predicted"/>
<evidence type="ECO:0000313" key="2">
    <source>
        <dbReference type="Proteomes" id="UP001152531"/>
    </source>
</evidence>
<reference evidence="1" key="1">
    <citation type="submission" date="2022-06" db="EMBL/GenBank/DDBJ databases">
        <authorList>
            <person name="Legras J.-L."/>
            <person name="Devillers H."/>
            <person name="Grondin C."/>
        </authorList>
    </citation>
    <scope>NUCLEOTIDE SEQUENCE</scope>
    <source>
        <strain evidence="1">CLIB 1444</strain>
    </source>
</reference>
<evidence type="ECO:0000313" key="1">
    <source>
        <dbReference type="EMBL" id="CAH6722848.1"/>
    </source>
</evidence>